<sequence length="105" mass="11945">MHAKLINLPCSIHKFITGHRIYACKANQPTLQYNLWVSQQSLLCERPEGVFEDGMGAVPEYVSSHLLQQTGIHNRVFFTKKVTPIFGVFPYQNFSPKNTISPPKI</sequence>
<dbReference type="AlphaFoldDB" id="A0A9D4N048"/>
<comment type="caution">
    <text evidence="1">The sequence shown here is derived from an EMBL/GenBank/DDBJ whole genome shotgun (WGS) entry which is preliminary data.</text>
</comment>
<keyword evidence="2" id="KW-1185">Reference proteome</keyword>
<dbReference type="EMBL" id="JAIWYP010000001">
    <property type="protein sequence ID" value="KAH3887193.1"/>
    <property type="molecule type" value="Genomic_DNA"/>
</dbReference>
<evidence type="ECO:0000313" key="1">
    <source>
        <dbReference type="EMBL" id="KAH3887193.1"/>
    </source>
</evidence>
<reference evidence="1" key="2">
    <citation type="submission" date="2020-11" db="EMBL/GenBank/DDBJ databases">
        <authorList>
            <person name="McCartney M.A."/>
            <person name="Auch B."/>
            <person name="Kono T."/>
            <person name="Mallez S."/>
            <person name="Becker A."/>
            <person name="Gohl D.M."/>
            <person name="Silverstein K.A.T."/>
            <person name="Koren S."/>
            <person name="Bechman K.B."/>
            <person name="Herman A."/>
            <person name="Abrahante J.E."/>
            <person name="Garbe J."/>
        </authorList>
    </citation>
    <scope>NUCLEOTIDE SEQUENCE</scope>
    <source>
        <strain evidence="1">Duluth1</strain>
        <tissue evidence="1">Whole animal</tissue>
    </source>
</reference>
<dbReference type="Proteomes" id="UP000828390">
    <property type="component" value="Unassembled WGS sequence"/>
</dbReference>
<evidence type="ECO:0000313" key="2">
    <source>
        <dbReference type="Proteomes" id="UP000828390"/>
    </source>
</evidence>
<organism evidence="1 2">
    <name type="scientific">Dreissena polymorpha</name>
    <name type="common">Zebra mussel</name>
    <name type="synonym">Mytilus polymorpha</name>
    <dbReference type="NCBI Taxonomy" id="45954"/>
    <lineage>
        <taxon>Eukaryota</taxon>
        <taxon>Metazoa</taxon>
        <taxon>Spiralia</taxon>
        <taxon>Lophotrochozoa</taxon>
        <taxon>Mollusca</taxon>
        <taxon>Bivalvia</taxon>
        <taxon>Autobranchia</taxon>
        <taxon>Heteroconchia</taxon>
        <taxon>Euheterodonta</taxon>
        <taxon>Imparidentia</taxon>
        <taxon>Neoheterodontei</taxon>
        <taxon>Myida</taxon>
        <taxon>Dreissenoidea</taxon>
        <taxon>Dreissenidae</taxon>
        <taxon>Dreissena</taxon>
    </lineage>
</organism>
<proteinExistence type="predicted"/>
<protein>
    <submittedName>
        <fullName evidence="1">Uncharacterized protein</fullName>
    </submittedName>
</protein>
<gene>
    <name evidence="1" type="ORF">DPMN_011209</name>
</gene>
<accession>A0A9D4N048</accession>
<name>A0A9D4N048_DREPO</name>
<reference evidence="1" key="1">
    <citation type="journal article" date="2019" name="bioRxiv">
        <title>The Genome of the Zebra Mussel, Dreissena polymorpha: A Resource for Invasive Species Research.</title>
        <authorList>
            <person name="McCartney M.A."/>
            <person name="Auch B."/>
            <person name="Kono T."/>
            <person name="Mallez S."/>
            <person name="Zhang Y."/>
            <person name="Obille A."/>
            <person name="Becker A."/>
            <person name="Abrahante J.E."/>
            <person name="Garbe J."/>
            <person name="Badalamenti J.P."/>
            <person name="Herman A."/>
            <person name="Mangelson H."/>
            <person name="Liachko I."/>
            <person name="Sullivan S."/>
            <person name="Sone E.D."/>
            <person name="Koren S."/>
            <person name="Silverstein K.A.T."/>
            <person name="Beckman K.B."/>
            <person name="Gohl D.M."/>
        </authorList>
    </citation>
    <scope>NUCLEOTIDE SEQUENCE</scope>
    <source>
        <strain evidence="1">Duluth1</strain>
        <tissue evidence="1">Whole animal</tissue>
    </source>
</reference>